<organism evidence="2 3">
    <name type="scientific">Sphagnum jensenii</name>
    <dbReference type="NCBI Taxonomy" id="128206"/>
    <lineage>
        <taxon>Eukaryota</taxon>
        <taxon>Viridiplantae</taxon>
        <taxon>Streptophyta</taxon>
        <taxon>Embryophyta</taxon>
        <taxon>Bryophyta</taxon>
        <taxon>Sphagnophytina</taxon>
        <taxon>Sphagnopsida</taxon>
        <taxon>Sphagnales</taxon>
        <taxon>Sphagnaceae</taxon>
        <taxon>Sphagnum</taxon>
    </lineage>
</organism>
<dbReference type="EMBL" id="OZ020104">
    <property type="protein sequence ID" value="CAK9278313.1"/>
    <property type="molecule type" value="Genomic_DNA"/>
</dbReference>
<protein>
    <submittedName>
        <fullName evidence="2">Uncharacterized protein</fullName>
    </submittedName>
</protein>
<feature type="compositionally biased region" description="Acidic residues" evidence="1">
    <location>
        <begin position="44"/>
        <end position="67"/>
    </location>
</feature>
<proteinExistence type="predicted"/>
<reference evidence="2" key="1">
    <citation type="submission" date="2024-02" db="EMBL/GenBank/DDBJ databases">
        <authorList>
            <consortium name="ELIXIR-Norway"/>
            <consortium name="Elixir Norway"/>
        </authorList>
    </citation>
    <scope>NUCLEOTIDE SEQUENCE</scope>
</reference>
<dbReference type="SUPFAM" id="SSF52833">
    <property type="entry name" value="Thioredoxin-like"/>
    <property type="match status" value="1"/>
</dbReference>
<dbReference type="Proteomes" id="UP001497444">
    <property type="component" value="Chromosome 9"/>
</dbReference>
<sequence>MQSSMLEEEEKNAQGLSEDDAEMEKFLLGGNWIIKIDDSKKGEGDDDDDGQPLWVEEDDPTWPAEGEDGWGFWTSQFFEDMEIRPDKQKSDDDDDDDDELALNWETEADNWVVKEITTNDWEATVFADPSPLVVYHFARYGPRGPDGWNMLKELEKAVETIWEARKAPLRIDLASALEIHIDECPALLLIKNGKGFQHLEGFKSSEELMQIMAHYFYNAAQPSCLDQIPTTKNVKRIAQV</sequence>
<feature type="compositionally biased region" description="Acidic residues" evidence="1">
    <location>
        <begin position="1"/>
        <end position="10"/>
    </location>
</feature>
<gene>
    <name evidence="2" type="ORF">CSSPJE1EN1_LOCUS23791</name>
</gene>
<dbReference type="PANTHER" id="PTHR34669">
    <property type="entry name" value="THIOREDOXIN-LIKE FOLD DOMAIN-CONTAINING PROTEIN MRL7L, CHLOROPLASTIC"/>
    <property type="match status" value="1"/>
</dbReference>
<keyword evidence="3" id="KW-1185">Reference proteome</keyword>
<evidence type="ECO:0000313" key="3">
    <source>
        <dbReference type="Proteomes" id="UP001497444"/>
    </source>
</evidence>
<feature type="region of interest" description="Disordered" evidence="1">
    <location>
        <begin position="1"/>
        <end position="22"/>
    </location>
</feature>
<evidence type="ECO:0000313" key="2">
    <source>
        <dbReference type="EMBL" id="CAK9278313.1"/>
    </source>
</evidence>
<dbReference type="InterPro" id="IPR036249">
    <property type="entry name" value="Thioredoxin-like_sf"/>
</dbReference>
<name>A0ABP0XGS7_9BRYO</name>
<evidence type="ECO:0000256" key="1">
    <source>
        <dbReference type="SAM" id="MobiDB-lite"/>
    </source>
</evidence>
<dbReference type="InterPro" id="IPR044701">
    <property type="entry name" value="MRL7/MRL7L"/>
</dbReference>
<accession>A0ABP0XGS7</accession>
<dbReference type="PANTHER" id="PTHR34669:SF1">
    <property type="entry name" value="THIOREDOXIN-LIKE FOLD DOMAIN-CONTAINING PROTEIN MRL7L, CHLOROPLASTIC"/>
    <property type="match status" value="1"/>
</dbReference>
<feature type="region of interest" description="Disordered" evidence="1">
    <location>
        <begin position="37"/>
        <end position="67"/>
    </location>
</feature>